<keyword evidence="1" id="KW-0285">Flavoprotein</keyword>
<evidence type="ECO:0000256" key="2">
    <source>
        <dbReference type="ARBA" id="ARBA00022827"/>
    </source>
</evidence>
<dbReference type="InterPro" id="IPR051104">
    <property type="entry name" value="FAD_monoxygenase"/>
</dbReference>
<protein>
    <recommendedName>
        <fullName evidence="6">FAD-binding domain-containing protein</fullName>
    </recommendedName>
</protein>
<dbReference type="AlphaFoldDB" id="A0A1C7M754"/>
<accession>A0A1C7M754</accession>
<name>A0A1C7M754_GRIFR</name>
<dbReference type="SUPFAM" id="SSF51905">
    <property type="entry name" value="FAD/NAD(P)-binding domain"/>
    <property type="match status" value="1"/>
</dbReference>
<dbReference type="STRING" id="5627.A0A1C7M754"/>
<dbReference type="PANTHER" id="PTHR46720">
    <property type="entry name" value="HYDROXYLASE, PUTATIVE (AFU_ORTHOLOGUE AFUA_3G01460)-RELATED"/>
    <property type="match status" value="1"/>
</dbReference>
<proteinExistence type="predicted"/>
<dbReference type="InterPro" id="IPR036188">
    <property type="entry name" value="FAD/NAD-bd_sf"/>
</dbReference>
<gene>
    <name evidence="4" type="ORF">A0H81_06930</name>
</gene>
<sequence>MAPHLGSGAGQAIEDGHILAALLAHSAMTVEALPLALKVYDEVRRPFSQKVQQGSREAGMLYEFISISDDVGNESNALSELDFGGALQRLFGWTITGSATGDHQRALQMIEECIRQV</sequence>
<keyword evidence="2" id="KW-0274">FAD</keyword>
<dbReference type="GO" id="GO:0044550">
    <property type="term" value="P:secondary metabolite biosynthetic process"/>
    <property type="evidence" value="ECO:0007669"/>
    <property type="project" value="TreeGrafter"/>
</dbReference>
<evidence type="ECO:0000256" key="3">
    <source>
        <dbReference type="ARBA" id="ARBA00023002"/>
    </source>
</evidence>
<keyword evidence="5" id="KW-1185">Reference proteome</keyword>
<organism evidence="4 5">
    <name type="scientific">Grifola frondosa</name>
    <name type="common">Maitake</name>
    <name type="synonym">Polyporus frondosus</name>
    <dbReference type="NCBI Taxonomy" id="5627"/>
    <lineage>
        <taxon>Eukaryota</taxon>
        <taxon>Fungi</taxon>
        <taxon>Dikarya</taxon>
        <taxon>Basidiomycota</taxon>
        <taxon>Agaricomycotina</taxon>
        <taxon>Agaricomycetes</taxon>
        <taxon>Polyporales</taxon>
        <taxon>Grifolaceae</taxon>
        <taxon>Grifola</taxon>
    </lineage>
</organism>
<dbReference type="EMBL" id="LUGG01000007">
    <property type="protein sequence ID" value="OBZ72765.1"/>
    <property type="molecule type" value="Genomic_DNA"/>
</dbReference>
<keyword evidence="3" id="KW-0560">Oxidoreductase</keyword>
<evidence type="ECO:0008006" key="6">
    <source>
        <dbReference type="Google" id="ProtNLM"/>
    </source>
</evidence>
<evidence type="ECO:0000313" key="4">
    <source>
        <dbReference type="EMBL" id="OBZ72765.1"/>
    </source>
</evidence>
<dbReference type="OMA" id="REAGMLY"/>
<evidence type="ECO:0000256" key="1">
    <source>
        <dbReference type="ARBA" id="ARBA00022630"/>
    </source>
</evidence>
<comment type="caution">
    <text evidence="4">The sequence shown here is derived from an EMBL/GenBank/DDBJ whole genome shotgun (WGS) entry which is preliminary data.</text>
</comment>
<reference evidence="4 5" key="1">
    <citation type="submission" date="2016-03" db="EMBL/GenBank/DDBJ databases">
        <title>Whole genome sequencing of Grifola frondosa 9006-11.</title>
        <authorList>
            <person name="Min B."/>
            <person name="Park H."/>
            <person name="Kim J.-G."/>
            <person name="Cho H."/>
            <person name="Oh Y.-L."/>
            <person name="Kong W.-S."/>
            <person name="Choi I.-G."/>
        </authorList>
    </citation>
    <scope>NUCLEOTIDE SEQUENCE [LARGE SCALE GENOMIC DNA]</scope>
    <source>
        <strain evidence="4 5">9006-11</strain>
    </source>
</reference>
<dbReference type="GO" id="GO:0016491">
    <property type="term" value="F:oxidoreductase activity"/>
    <property type="evidence" value="ECO:0007669"/>
    <property type="project" value="UniProtKB-KW"/>
</dbReference>
<dbReference type="Gene3D" id="3.50.50.60">
    <property type="entry name" value="FAD/NAD(P)-binding domain"/>
    <property type="match status" value="1"/>
</dbReference>
<dbReference type="PANTHER" id="PTHR46720:SF3">
    <property type="entry name" value="FAD-BINDING DOMAIN-CONTAINING PROTEIN-RELATED"/>
    <property type="match status" value="1"/>
</dbReference>
<dbReference type="OrthoDB" id="417877at2759"/>
<evidence type="ECO:0000313" key="5">
    <source>
        <dbReference type="Proteomes" id="UP000092993"/>
    </source>
</evidence>
<dbReference type="Proteomes" id="UP000092993">
    <property type="component" value="Unassembled WGS sequence"/>
</dbReference>